<name>A0A9P8RJU2_9PEZI</name>
<evidence type="ECO:0008006" key="3">
    <source>
        <dbReference type="Google" id="ProtNLM"/>
    </source>
</evidence>
<evidence type="ECO:0000313" key="2">
    <source>
        <dbReference type="Proteomes" id="UP000758603"/>
    </source>
</evidence>
<dbReference type="SUPFAM" id="SSF55961">
    <property type="entry name" value="Bet v1-like"/>
    <property type="match status" value="1"/>
</dbReference>
<reference evidence="1" key="1">
    <citation type="journal article" date="2021" name="Nat. Commun.">
        <title>Genetic determinants of endophytism in the Arabidopsis root mycobiome.</title>
        <authorList>
            <person name="Mesny F."/>
            <person name="Miyauchi S."/>
            <person name="Thiergart T."/>
            <person name="Pickel B."/>
            <person name="Atanasova L."/>
            <person name="Karlsson M."/>
            <person name="Huettel B."/>
            <person name="Barry K.W."/>
            <person name="Haridas S."/>
            <person name="Chen C."/>
            <person name="Bauer D."/>
            <person name="Andreopoulos W."/>
            <person name="Pangilinan J."/>
            <person name="LaButti K."/>
            <person name="Riley R."/>
            <person name="Lipzen A."/>
            <person name="Clum A."/>
            <person name="Drula E."/>
            <person name="Henrissat B."/>
            <person name="Kohler A."/>
            <person name="Grigoriev I.V."/>
            <person name="Martin F.M."/>
            <person name="Hacquard S."/>
        </authorList>
    </citation>
    <scope>NUCLEOTIDE SEQUENCE</scope>
    <source>
        <strain evidence="1">MPI-SDFR-AT-0073</strain>
    </source>
</reference>
<keyword evidence="2" id="KW-1185">Reference proteome</keyword>
<dbReference type="InterPro" id="IPR019587">
    <property type="entry name" value="Polyketide_cyclase/dehydratase"/>
</dbReference>
<dbReference type="RefSeq" id="XP_045951905.1">
    <property type="nucleotide sequence ID" value="XM_046108382.1"/>
</dbReference>
<dbReference type="PANTHER" id="PTHR36166:SF1">
    <property type="entry name" value="SRPBCC DOMAIN-CONTAINING PROTEIN"/>
    <property type="match status" value="1"/>
</dbReference>
<accession>A0A9P8RJU2</accession>
<organism evidence="1 2">
    <name type="scientific">Truncatella angustata</name>
    <dbReference type="NCBI Taxonomy" id="152316"/>
    <lineage>
        <taxon>Eukaryota</taxon>
        <taxon>Fungi</taxon>
        <taxon>Dikarya</taxon>
        <taxon>Ascomycota</taxon>
        <taxon>Pezizomycotina</taxon>
        <taxon>Sordariomycetes</taxon>
        <taxon>Xylariomycetidae</taxon>
        <taxon>Amphisphaeriales</taxon>
        <taxon>Sporocadaceae</taxon>
        <taxon>Truncatella</taxon>
    </lineage>
</organism>
<protein>
    <recommendedName>
        <fullName evidence="3">SRPBCC domain-containing protein</fullName>
    </recommendedName>
</protein>
<dbReference type="InterPro" id="IPR023393">
    <property type="entry name" value="START-like_dom_sf"/>
</dbReference>
<dbReference type="CDD" id="cd07822">
    <property type="entry name" value="SRPBCC_4"/>
    <property type="match status" value="1"/>
</dbReference>
<dbReference type="Proteomes" id="UP000758603">
    <property type="component" value="Unassembled WGS sequence"/>
</dbReference>
<sequence length="153" mass="17191">MGQSQSMSAEVEIQASPDAVRTVFMDFPQYKEWTKWNIEPAVLGTKSTDLSAKDKLNVNLGSMKFSPVVVENSPETFQWNGNLWPIFAGKHEFHWKPSTKNPGGTTFVQKEVFIGLFAFLMAPGWNGSKSTLVNWEGFNADLKKEVERISTQS</sequence>
<gene>
    <name evidence="1" type="ORF">BKA67DRAFT_664474</name>
</gene>
<dbReference type="AlphaFoldDB" id="A0A9P8RJU2"/>
<dbReference type="Gene3D" id="3.30.530.20">
    <property type="match status" value="1"/>
</dbReference>
<proteinExistence type="predicted"/>
<dbReference type="OrthoDB" id="509124at2759"/>
<dbReference type="Pfam" id="PF10604">
    <property type="entry name" value="Polyketide_cyc2"/>
    <property type="match status" value="1"/>
</dbReference>
<dbReference type="PANTHER" id="PTHR36166">
    <property type="entry name" value="CHROMOSOME 9, WHOLE GENOME SHOTGUN SEQUENCE"/>
    <property type="match status" value="1"/>
</dbReference>
<dbReference type="EMBL" id="JAGPXC010000011">
    <property type="protein sequence ID" value="KAH6645391.1"/>
    <property type="molecule type" value="Genomic_DNA"/>
</dbReference>
<evidence type="ECO:0000313" key="1">
    <source>
        <dbReference type="EMBL" id="KAH6645391.1"/>
    </source>
</evidence>
<comment type="caution">
    <text evidence="1">The sequence shown here is derived from an EMBL/GenBank/DDBJ whole genome shotgun (WGS) entry which is preliminary data.</text>
</comment>
<dbReference type="GeneID" id="70137273"/>